<feature type="transmembrane region" description="Helical" evidence="1">
    <location>
        <begin position="102"/>
        <end position="125"/>
    </location>
</feature>
<accession>A0A0F8WUT3</accession>
<gene>
    <name evidence="2" type="ORF">LCGC14_3022370</name>
</gene>
<keyword evidence="1" id="KW-1133">Transmembrane helix</keyword>
<feature type="transmembrane region" description="Helical" evidence="1">
    <location>
        <begin position="219"/>
        <end position="239"/>
    </location>
</feature>
<evidence type="ECO:0008006" key="3">
    <source>
        <dbReference type="Google" id="ProtNLM"/>
    </source>
</evidence>
<evidence type="ECO:0000313" key="2">
    <source>
        <dbReference type="EMBL" id="KKK60637.1"/>
    </source>
</evidence>
<feature type="transmembrane region" description="Helical" evidence="1">
    <location>
        <begin position="246"/>
        <end position="262"/>
    </location>
</feature>
<keyword evidence="1" id="KW-0472">Membrane</keyword>
<name>A0A0F8WUT3_9ZZZZ</name>
<organism evidence="2">
    <name type="scientific">marine sediment metagenome</name>
    <dbReference type="NCBI Taxonomy" id="412755"/>
    <lineage>
        <taxon>unclassified sequences</taxon>
        <taxon>metagenomes</taxon>
        <taxon>ecological metagenomes</taxon>
    </lineage>
</organism>
<reference evidence="2" key="1">
    <citation type="journal article" date="2015" name="Nature">
        <title>Complex archaea that bridge the gap between prokaryotes and eukaryotes.</title>
        <authorList>
            <person name="Spang A."/>
            <person name="Saw J.H."/>
            <person name="Jorgensen S.L."/>
            <person name="Zaremba-Niedzwiedzka K."/>
            <person name="Martijn J."/>
            <person name="Lind A.E."/>
            <person name="van Eijk R."/>
            <person name="Schleper C."/>
            <person name="Guy L."/>
            <person name="Ettema T.J."/>
        </authorList>
    </citation>
    <scope>NUCLEOTIDE SEQUENCE</scope>
</reference>
<feature type="transmembrane region" description="Helical" evidence="1">
    <location>
        <begin position="189"/>
        <end position="213"/>
    </location>
</feature>
<keyword evidence="1" id="KW-0812">Transmembrane</keyword>
<feature type="non-terminal residue" evidence="2">
    <location>
        <position position="1"/>
    </location>
</feature>
<dbReference type="EMBL" id="LAZR01062869">
    <property type="protein sequence ID" value="KKK60637.1"/>
    <property type="molecule type" value="Genomic_DNA"/>
</dbReference>
<protein>
    <recommendedName>
        <fullName evidence="3">Glycosyltransferase RgtA/B/C/D-like domain-containing protein</fullName>
    </recommendedName>
</protein>
<sequence length="356" mass="39691">AWIYALLPFSVFTDRLGIPDGMVAALAPFVLWAGLKLGREPSWYHAAMMTFVLGLALMAKATALTLIPVAVVGLALGAWSTLVPEKYLSPHQDSRSNPKSRFLYIIAPISLALAIVPTVVIVKIFSGGSFVVEKSSSFLLSVEEILGFPTVHWSNNFALLREWIVNYIQWPSLIILVLAIVLTKWRIKWWIFVVMLLGGFQIVFMGFMARVWFSRYLAGAIPFLVLAVGMACVALAELAGRGRSRVAVVLLLLAVITTTALAQDVRLISKPTEFSWARDDRWQYIQGWPSGYGFNELTIELDKRIKRHKKIVILVDKYMGHPKDAVELAFSGNKNVSVTRGSHFLSFLNLLIQLLS</sequence>
<feature type="transmembrane region" description="Helical" evidence="1">
    <location>
        <begin position="65"/>
        <end position="82"/>
    </location>
</feature>
<feature type="transmembrane region" description="Helical" evidence="1">
    <location>
        <begin position="42"/>
        <end position="59"/>
    </location>
</feature>
<dbReference type="AlphaFoldDB" id="A0A0F8WUT3"/>
<comment type="caution">
    <text evidence="2">The sequence shown here is derived from an EMBL/GenBank/DDBJ whole genome shotgun (WGS) entry which is preliminary data.</text>
</comment>
<proteinExistence type="predicted"/>
<feature type="transmembrane region" description="Helical" evidence="1">
    <location>
        <begin position="16"/>
        <end position="35"/>
    </location>
</feature>
<evidence type="ECO:0000256" key="1">
    <source>
        <dbReference type="SAM" id="Phobius"/>
    </source>
</evidence>
<feature type="transmembrane region" description="Helical" evidence="1">
    <location>
        <begin position="163"/>
        <end position="182"/>
    </location>
</feature>